<dbReference type="PANTHER" id="PTHR34068">
    <property type="entry name" value="UPF0145 PROTEIN YBJQ"/>
    <property type="match status" value="1"/>
</dbReference>
<protein>
    <recommendedName>
        <fullName evidence="2">UPF0145 protein EII11_06010</fullName>
    </recommendedName>
</protein>
<dbReference type="InterPro" id="IPR035439">
    <property type="entry name" value="UPF0145_dom_sf"/>
</dbReference>
<dbReference type="Gene3D" id="3.30.110.70">
    <property type="entry name" value="Hypothetical protein apc22750. Chain B"/>
    <property type="match status" value="1"/>
</dbReference>
<name>A0A3P1SES3_9ACTO</name>
<dbReference type="Proteomes" id="UP000280444">
    <property type="component" value="Unassembled WGS sequence"/>
</dbReference>
<evidence type="ECO:0000256" key="2">
    <source>
        <dbReference type="HAMAP-Rule" id="MF_00338"/>
    </source>
</evidence>
<dbReference type="EMBL" id="RQZF01000004">
    <property type="protein sequence ID" value="RRC95420.1"/>
    <property type="molecule type" value="Genomic_DNA"/>
</dbReference>
<evidence type="ECO:0000313" key="4">
    <source>
        <dbReference type="Proteomes" id="UP000280444"/>
    </source>
</evidence>
<evidence type="ECO:0000313" key="3">
    <source>
        <dbReference type="EMBL" id="RRC95420.1"/>
    </source>
</evidence>
<keyword evidence="4" id="KW-1185">Reference proteome</keyword>
<dbReference type="Pfam" id="PF01906">
    <property type="entry name" value="YbjQ_1"/>
    <property type="match status" value="1"/>
</dbReference>
<dbReference type="RefSeq" id="WP_124870083.1">
    <property type="nucleotide sequence ID" value="NZ_RQZF01000004.1"/>
</dbReference>
<dbReference type="OrthoDB" id="9796448at2"/>
<dbReference type="InterPro" id="IPR002765">
    <property type="entry name" value="UPF0145_YbjQ-like"/>
</dbReference>
<comment type="similarity">
    <text evidence="1 2">Belongs to the UPF0145 family.</text>
</comment>
<dbReference type="AlphaFoldDB" id="A0A3P1SES3"/>
<dbReference type="PANTHER" id="PTHR34068:SF1">
    <property type="entry name" value="UPF0145 PROTEIN YBJQ"/>
    <property type="match status" value="1"/>
</dbReference>
<sequence length="105" mass="11214">MFAVTTPTIEGHPIQQYVGMVTGETIMGVNMFKDIAAGFRNMIGGRSTAYESELQQAYQSAINEMCQRAEAMGANAVVGVRVDYFTLGTDNGMLAAIANGTAVRI</sequence>
<dbReference type="SUPFAM" id="SSF117782">
    <property type="entry name" value="YbjQ-like"/>
    <property type="match status" value="1"/>
</dbReference>
<dbReference type="HAMAP" id="MF_00338">
    <property type="entry name" value="UPF0145"/>
    <property type="match status" value="1"/>
</dbReference>
<proteinExistence type="inferred from homology"/>
<organism evidence="3 4">
    <name type="scientific">Schaalia canis</name>
    <dbReference type="NCBI Taxonomy" id="100469"/>
    <lineage>
        <taxon>Bacteria</taxon>
        <taxon>Bacillati</taxon>
        <taxon>Actinomycetota</taxon>
        <taxon>Actinomycetes</taxon>
        <taxon>Actinomycetales</taxon>
        <taxon>Actinomycetaceae</taxon>
        <taxon>Schaalia</taxon>
    </lineage>
</organism>
<accession>A0A3P1SES3</accession>
<reference evidence="3 4" key="1">
    <citation type="submission" date="2018-11" db="EMBL/GenBank/DDBJ databases">
        <title>Genomes From Bacteria Associated with the Canine Oral Cavity: a Test Case for Automated Genome-Based Taxonomic Assignment.</title>
        <authorList>
            <person name="Coil D.A."/>
            <person name="Jospin G."/>
            <person name="Darling A.E."/>
            <person name="Wallis C."/>
            <person name="Davis I.J."/>
            <person name="Harris S."/>
            <person name="Eisen J.A."/>
            <person name="Holcombe L.J."/>
            <person name="O'Flynn C."/>
        </authorList>
    </citation>
    <scope>NUCLEOTIDE SEQUENCE [LARGE SCALE GENOMIC DNA]</scope>
    <source>
        <strain evidence="3 4">OH770</strain>
    </source>
</reference>
<comment type="caution">
    <text evidence="3">The sequence shown here is derived from an EMBL/GenBank/DDBJ whole genome shotgun (WGS) entry which is preliminary data.</text>
</comment>
<gene>
    <name evidence="3" type="ORF">EII11_06010</name>
</gene>
<evidence type="ECO:0000256" key="1">
    <source>
        <dbReference type="ARBA" id="ARBA00010751"/>
    </source>
</evidence>